<evidence type="ECO:0000313" key="1">
    <source>
        <dbReference type="EMBL" id="OAD79386.1"/>
    </source>
</evidence>
<dbReference type="GeneID" id="28991122"/>
<evidence type="ECO:0000313" key="2">
    <source>
        <dbReference type="Proteomes" id="UP000077315"/>
    </source>
</evidence>
<name>A0A167QAU0_PHYB8</name>
<dbReference type="AlphaFoldDB" id="A0A167QAU0"/>
<reference evidence="2" key="1">
    <citation type="submission" date="2015-06" db="EMBL/GenBank/DDBJ databases">
        <title>Expansion of signal transduction pathways in fungi by whole-genome duplication.</title>
        <authorList>
            <consortium name="DOE Joint Genome Institute"/>
            <person name="Corrochano L.M."/>
            <person name="Kuo A."/>
            <person name="Marcet-Houben M."/>
            <person name="Polaino S."/>
            <person name="Salamov A."/>
            <person name="Villalobos J.M."/>
            <person name="Alvarez M.I."/>
            <person name="Avalos J."/>
            <person name="Benito E.P."/>
            <person name="Benoit I."/>
            <person name="Burger G."/>
            <person name="Camino L.P."/>
            <person name="Canovas D."/>
            <person name="Cerda-Olmedo E."/>
            <person name="Cheng J.-F."/>
            <person name="Dominguez A."/>
            <person name="Elias M."/>
            <person name="Eslava A.P."/>
            <person name="Glaser F."/>
            <person name="Grimwood J."/>
            <person name="Gutierrez G."/>
            <person name="Heitman J."/>
            <person name="Henrissat B."/>
            <person name="Iturriaga E.A."/>
            <person name="Lang B.F."/>
            <person name="Lavin J.L."/>
            <person name="Lee S."/>
            <person name="Li W."/>
            <person name="Lindquist E."/>
            <person name="Lopez-Garcia S."/>
            <person name="Luque E.M."/>
            <person name="Marcos A.T."/>
            <person name="Martin J."/>
            <person name="McCluskey K."/>
            <person name="Medina H.R."/>
            <person name="Miralles-Duran A."/>
            <person name="Miyazaki A."/>
            <person name="Munoz-Torres E."/>
            <person name="Oguiza J.A."/>
            <person name="Ohm R."/>
            <person name="Olmedo M."/>
            <person name="Orejas M."/>
            <person name="Ortiz-Castellanos L."/>
            <person name="Pisabarro A.G."/>
            <person name="Rodriguez-Romero J."/>
            <person name="Ruiz-Herrera J."/>
            <person name="Ruiz-Vazquez R."/>
            <person name="Sanz C."/>
            <person name="Schackwitz W."/>
            <person name="Schmutz J."/>
            <person name="Shahriari M."/>
            <person name="Shelest E."/>
            <person name="Silva-Franco F."/>
            <person name="Soanes D."/>
            <person name="Syed K."/>
            <person name="Tagua V.G."/>
            <person name="Talbot N.J."/>
            <person name="Thon M."/>
            <person name="De vries R.P."/>
            <person name="Wiebenga A."/>
            <person name="Yadav J.S."/>
            <person name="Braun E.L."/>
            <person name="Baker S."/>
            <person name="Garre V."/>
            <person name="Horwitz B."/>
            <person name="Torres-Martinez S."/>
            <person name="Idnurm A."/>
            <person name="Herrera-Estrella A."/>
            <person name="Gabaldon T."/>
            <person name="Grigoriev I.V."/>
        </authorList>
    </citation>
    <scope>NUCLEOTIDE SEQUENCE [LARGE SCALE GENOMIC DNA]</scope>
    <source>
        <strain evidence="2">NRRL 1555(-)</strain>
    </source>
</reference>
<organism evidence="1 2">
    <name type="scientific">Phycomyces blakesleeanus (strain ATCC 8743b / DSM 1359 / FGSC 10004 / NBRC 33097 / NRRL 1555)</name>
    <dbReference type="NCBI Taxonomy" id="763407"/>
    <lineage>
        <taxon>Eukaryota</taxon>
        <taxon>Fungi</taxon>
        <taxon>Fungi incertae sedis</taxon>
        <taxon>Mucoromycota</taxon>
        <taxon>Mucoromycotina</taxon>
        <taxon>Mucoromycetes</taxon>
        <taxon>Mucorales</taxon>
        <taxon>Phycomycetaceae</taxon>
        <taxon>Phycomyces</taxon>
    </lineage>
</organism>
<protein>
    <submittedName>
        <fullName evidence="1">Uncharacterized protein</fullName>
    </submittedName>
</protein>
<accession>A0A167QAU0</accession>
<dbReference type="VEuPathDB" id="FungiDB:PHYBLDRAFT_139417"/>
<gene>
    <name evidence="1" type="ORF">PHYBLDRAFT_139417</name>
</gene>
<dbReference type="EMBL" id="KV440972">
    <property type="protein sequence ID" value="OAD79386.1"/>
    <property type="molecule type" value="Genomic_DNA"/>
</dbReference>
<proteinExistence type="predicted"/>
<dbReference type="InParanoid" id="A0A167QAU0"/>
<sequence length="121" mass="14146">MLKLMGSAYAAMREDIRVSTWELTEAFPGTAEEREEKKRRVVLELELRTMEVNLFVKKNEERSLECARRARLDEERAVEHERKAREDEFLANHKRMTDLLSKFVSRNIADSSTQSNDNGEA</sequence>
<keyword evidence="2" id="KW-1185">Reference proteome</keyword>
<dbReference type="RefSeq" id="XP_018297426.1">
    <property type="nucleotide sequence ID" value="XM_018430216.1"/>
</dbReference>
<dbReference type="Proteomes" id="UP000077315">
    <property type="component" value="Unassembled WGS sequence"/>
</dbReference>